<organism evidence="2 3">
    <name type="scientific">Klebsormidium nitens</name>
    <name type="common">Green alga</name>
    <name type="synonym">Ulothrix nitens</name>
    <dbReference type="NCBI Taxonomy" id="105231"/>
    <lineage>
        <taxon>Eukaryota</taxon>
        <taxon>Viridiplantae</taxon>
        <taxon>Streptophyta</taxon>
        <taxon>Klebsormidiophyceae</taxon>
        <taxon>Klebsormidiales</taxon>
        <taxon>Klebsormidiaceae</taxon>
        <taxon>Klebsormidium</taxon>
    </lineage>
</organism>
<feature type="region of interest" description="Disordered" evidence="1">
    <location>
        <begin position="99"/>
        <end position="233"/>
    </location>
</feature>
<feature type="compositionally biased region" description="Low complexity" evidence="1">
    <location>
        <begin position="146"/>
        <end position="167"/>
    </location>
</feature>
<proteinExistence type="predicted"/>
<gene>
    <name evidence="2" type="ORF">KFL_002220220</name>
</gene>
<feature type="compositionally biased region" description="Low complexity" evidence="1">
    <location>
        <begin position="110"/>
        <end position="124"/>
    </location>
</feature>
<dbReference type="AlphaFoldDB" id="A0A1Y1IAP8"/>
<feature type="compositionally biased region" description="Pro residues" evidence="1">
    <location>
        <begin position="169"/>
        <end position="180"/>
    </location>
</feature>
<evidence type="ECO:0000256" key="1">
    <source>
        <dbReference type="SAM" id="MobiDB-lite"/>
    </source>
</evidence>
<feature type="compositionally biased region" description="Polar residues" evidence="1">
    <location>
        <begin position="209"/>
        <end position="222"/>
    </location>
</feature>
<evidence type="ECO:0000313" key="3">
    <source>
        <dbReference type="Proteomes" id="UP000054558"/>
    </source>
</evidence>
<keyword evidence="3" id="KW-1185">Reference proteome</keyword>
<accession>A0A1Y1IAP8</accession>
<dbReference type="EMBL" id="DF237171">
    <property type="protein sequence ID" value="GAQ85178.1"/>
    <property type="molecule type" value="Genomic_DNA"/>
</dbReference>
<evidence type="ECO:0000313" key="2">
    <source>
        <dbReference type="EMBL" id="GAQ85178.1"/>
    </source>
</evidence>
<name>A0A1Y1IAP8_KLENI</name>
<protein>
    <submittedName>
        <fullName evidence="2">Uncharacterized protein</fullName>
    </submittedName>
</protein>
<dbReference type="Proteomes" id="UP000054558">
    <property type="component" value="Unassembled WGS sequence"/>
</dbReference>
<sequence>MEDVSVGNDVSTVIQCVEDLIDFLGQAYANVRTSSAVSEQVSEDLREGIRFLQQLPIVETGQDADRTDKGASAGPAARLLRSAQSSLDALLSDAQATRTRSLGKKVSVGSSHASPLPASSAAQPRVAPGLPGKGVHAAGPGPPHALPLAAQRPAGQAGQRAPVSGPAAPGGPRPGRPLPVAPAGAKTLPKGGPVGSGAAPPEPPRSGGLRSNRNSVELSSSEKGPGKRSVERLTPGDLYVARGGAEQGGAVVQQTSVFEKEGAGGASSGVRFPAIEALRLPTSFRRALSRFHTRVAEKGGEGAFGDVSRAGASIEIDAPSPGLPLVEPLTATSYASQPRRTGTVSADGSAGERARFRFLKRLEQGTDAEGRPNVSTATLLEAADFSPVGLASKAVQNSETEDAVFTLLRAQLALLTSFEGKEIWQAVAPGSSHVARHRNRCLRALLSGLETPNATDPCTNVPQKRVPFTSARNNTIQTGLEPASESRYVLGEMHEACAPSNVHLWLPPICWTAVEISPENLRQSAAEVDVVPATGGKIRAITCSSAKHMSALAHLSHSIECTVLRCYLEAVLVAPLVQTSSDQLEVTNSFLARCRLAYTLLCTEGRGALAISHRDWQ</sequence>
<reference evidence="2 3" key="1">
    <citation type="journal article" date="2014" name="Nat. Commun.">
        <title>Klebsormidium flaccidum genome reveals primary factors for plant terrestrial adaptation.</title>
        <authorList>
            <person name="Hori K."/>
            <person name="Maruyama F."/>
            <person name="Fujisawa T."/>
            <person name="Togashi T."/>
            <person name="Yamamoto N."/>
            <person name="Seo M."/>
            <person name="Sato S."/>
            <person name="Yamada T."/>
            <person name="Mori H."/>
            <person name="Tajima N."/>
            <person name="Moriyama T."/>
            <person name="Ikeuchi M."/>
            <person name="Watanabe M."/>
            <person name="Wada H."/>
            <person name="Kobayashi K."/>
            <person name="Saito M."/>
            <person name="Masuda T."/>
            <person name="Sasaki-Sekimoto Y."/>
            <person name="Mashiguchi K."/>
            <person name="Awai K."/>
            <person name="Shimojima M."/>
            <person name="Masuda S."/>
            <person name="Iwai M."/>
            <person name="Nobusawa T."/>
            <person name="Narise T."/>
            <person name="Kondo S."/>
            <person name="Saito H."/>
            <person name="Sato R."/>
            <person name="Murakawa M."/>
            <person name="Ihara Y."/>
            <person name="Oshima-Yamada Y."/>
            <person name="Ohtaka K."/>
            <person name="Satoh M."/>
            <person name="Sonobe K."/>
            <person name="Ishii M."/>
            <person name="Ohtani R."/>
            <person name="Kanamori-Sato M."/>
            <person name="Honoki R."/>
            <person name="Miyazaki D."/>
            <person name="Mochizuki H."/>
            <person name="Umetsu J."/>
            <person name="Higashi K."/>
            <person name="Shibata D."/>
            <person name="Kamiya Y."/>
            <person name="Sato N."/>
            <person name="Nakamura Y."/>
            <person name="Tabata S."/>
            <person name="Ida S."/>
            <person name="Kurokawa K."/>
            <person name="Ohta H."/>
        </authorList>
    </citation>
    <scope>NUCLEOTIDE SEQUENCE [LARGE SCALE GENOMIC DNA]</scope>
    <source>
        <strain evidence="2 3">NIES-2285</strain>
    </source>
</reference>